<dbReference type="SUPFAM" id="SSF49478">
    <property type="entry name" value="Cna protein B-type domain"/>
    <property type="match status" value="2"/>
</dbReference>
<dbReference type="GO" id="GO:0044718">
    <property type="term" value="P:siderophore transmembrane transport"/>
    <property type="evidence" value="ECO:0007669"/>
    <property type="project" value="TreeGrafter"/>
</dbReference>
<dbReference type="KEGG" id="lfp:Y981_10285"/>
<dbReference type="EMBL" id="CP007243">
    <property type="protein sequence ID" value="AIA30993.1"/>
    <property type="molecule type" value="Genomic_DNA"/>
</dbReference>
<dbReference type="GO" id="GO:0009279">
    <property type="term" value="C:cell outer membrane"/>
    <property type="evidence" value="ECO:0007669"/>
    <property type="project" value="UniProtKB-SubCell"/>
</dbReference>
<dbReference type="InterPro" id="IPR039426">
    <property type="entry name" value="TonB-dep_rcpt-like"/>
</dbReference>
<proteinExistence type="inferred from homology"/>
<evidence type="ECO:0000256" key="5">
    <source>
        <dbReference type="ARBA" id="ARBA00022729"/>
    </source>
</evidence>
<dbReference type="Pfam" id="PF00593">
    <property type="entry name" value="TonB_dep_Rec_b-barrel"/>
    <property type="match status" value="1"/>
</dbReference>
<evidence type="ECO:0000256" key="4">
    <source>
        <dbReference type="ARBA" id="ARBA00022692"/>
    </source>
</evidence>
<evidence type="ECO:0000256" key="7">
    <source>
        <dbReference type="ARBA" id="ARBA00023136"/>
    </source>
</evidence>
<dbReference type="PROSITE" id="PS52016">
    <property type="entry name" value="TONB_DEPENDENT_REC_3"/>
    <property type="match status" value="1"/>
</dbReference>
<keyword evidence="2 10" id="KW-0813">Transport</keyword>
<evidence type="ECO:0000256" key="9">
    <source>
        <dbReference type="ARBA" id="ARBA00023237"/>
    </source>
</evidence>
<evidence type="ECO:0000256" key="13">
    <source>
        <dbReference type="SAM" id="SignalP"/>
    </source>
</evidence>
<feature type="domain" description="TonB-dependent receptor plug" evidence="15">
    <location>
        <begin position="237"/>
        <end position="348"/>
    </location>
</feature>
<dbReference type="OrthoDB" id="9761152at2"/>
<dbReference type="Gene3D" id="2.170.130.10">
    <property type="entry name" value="TonB-dependent receptor, plug domain"/>
    <property type="match status" value="1"/>
</dbReference>
<evidence type="ECO:0000256" key="10">
    <source>
        <dbReference type="PROSITE-ProRule" id="PRU01360"/>
    </source>
</evidence>
<gene>
    <name evidence="16" type="ORF">Y981_10285</name>
</gene>
<comment type="similarity">
    <text evidence="10 11">Belongs to the TonB-dependent receptor family.</text>
</comment>
<reference evidence="17" key="1">
    <citation type="submission" date="2014-02" db="EMBL/GenBank/DDBJ databases">
        <title>Complete genome sequence and comparative genomic analysis of the nitrogen-fixing bacterium Leptospirillum ferriphilum YSK.</title>
        <authorList>
            <person name="Guo X."/>
            <person name="Yin H."/>
            <person name="Liang Y."/>
            <person name="Hu Q."/>
            <person name="Ma L."/>
            <person name="Xiao Y."/>
            <person name="Zhang X."/>
            <person name="Qiu G."/>
            <person name="Liu X."/>
        </authorList>
    </citation>
    <scope>NUCLEOTIDE SEQUENCE [LARGE SCALE GENOMIC DNA]</scope>
    <source>
        <strain evidence="17">YSK</strain>
    </source>
</reference>
<evidence type="ECO:0000256" key="3">
    <source>
        <dbReference type="ARBA" id="ARBA00022452"/>
    </source>
</evidence>
<dbReference type="HOGENOM" id="CLU_012963_0_0_0"/>
<sequence>MFLKPRRVAWTMMASATLSLATQTGWAADATPGTPGPSSQPASQSMQAPAVLYGTVRSQKDQKPLANVPILLQNQETKATVQKTSDGQGSFIFSDLPAGDYVIEVGGGNFSLQHKEGVLKPGTVGQLDFAVNPLSTGSSELVGRTYEGHGDHKIPVAAKLAVKNTKTGEIYSLNSDSQGAFDLKNIPSGDYLVQAIKRGYVPYSAQVAVNGKVQSDIRLHINRTAQANINANENKRIKDTTGAITVVDHKTFETWQTTGIGFALSNQPGINYYSRSGANGVTGGMNYFTCRGYSTGGSNTAPSGGSNIEFTVEGVPFNENQDGGMVYDLNLFNIDIASVDIQRGVTTSANLYNYASGCTVNIHLMQPTQDPYSQITYGMGSYGQYYTSFISNTGINDKLGIGAYNDLSIINQQGFQDFTSLQEYQDYANVSKYLENGKVSLMFTGAYKNYDRGASTSLQNFQQFGPSYNGMPNGENASFPSGQYAPDSPYYKEWISQRYMITLQGEDQLNSTVSFKNNAFAYLVPYGVIQVPTGILGSPVAGASGTAFQNISPDYGGICQGTAPTTACANPFNFTYIEGQGFKVGDIAETAIQTFNGNKVHLGMRLSYNNTLYGNEPIGTPNITGNAGGSNMLTTIGGYLEDHYRPDDDWLVSAGFRVMAINEQYSNSLMSGAQTITNGANGGNAVYQPNAGEAYVVPLPHVGVNWYPSKHWKIYANAGQSFSAPSIQFFELSPGAGTINVKPEIVNDLEVGARYSTDKGFVAFDVYNDYINNMFTTSLQTLPSGVTNVLPDSAGLAEMRGFEAEFKRELPAGFSIDGSFSTVDAYFVSAQYNTGTNQVFSNSGDSIPFVPNILGNLDLNYARGNWHFTINERYTGMMNVINTSGGPLCGGSSPVCSNIQENAPGYWATNILVAYDLPKTSWYKKAQLFFNAFNLLNTNYYEPAGLVNGANNANVLMVYPGEPINVFGGITTTF</sequence>
<dbReference type="Gene3D" id="2.60.40.1120">
    <property type="entry name" value="Carboxypeptidase-like, regulatory domain"/>
    <property type="match status" value="2"/>
</dbReference>
<dbReference type="AlphaFoldDB" id="A0A059XVS8"/>
<keyword evidence="9 10" id="KW-0998">Cell outer membrane</keyword>
<keyword evidence="17" id="KW-1185">Reference proteome</keyword>
<dbReference type="Gene3D" id="2.40.170.20">
    <property type="entry name" value="TonB-dependent receptor, beta-barrel domain"/>
    <property type="match status" value="1"/>
</dbReference>
<feature type="signal peptide" evidence="13">
    <location>
        <begin position="1"/>
        <end position="27"/>
    </location>
</feature>
<dbReference type="Pfam" id="PF07715">
    <property type="entry name" value="Plug"/>
    <property type="match status" value="1"/>
</dbReference>
<dbReference type="GO" id="GO:0015344">
    <property type="term" value="F:siderophore uptake transmembrane transporter activity"/>
    <property type="evidence" value="ECO:0007669"/>
    <property type="project" value="TreeGrafter"/>
</dbReference>
<evidence type="ECO:0000313" key="17">
    <source>
        <dbReference type="Proteomes" id="UP000027059"/>
    </source>
</evidence>
<dbReference type="PANTHER" id="PTHR30069">
    <property type="entry name" value="TONB-DEPENDENT OUTER MEMBRANE RECEPTOR"/>
    <property type="match status" value="1"/>
</dbReference>
<evidence type="ECO:0000259" key="14">
    <source>
        <dbReference type="Pfam" id="PF00593"/>
    </source>
</evidence>
<feature type="chain" id="PRO_5001584961" evidence="13">
    <location>
        <begin position="28"/>
        <end position="974"/>
    </location>
</feature>
<feature type="region of interest" description="Disordered" evidence="12">
    <location>
        <begin position="26"/>
        <end position="47"/>
    </location>
</feature>
<keyword evidence="5 13" id="KW-0732">Signal</keyword>
<keyword evidence="6 11" id="KW-0798">TonB box</keyword>
<dbReference type="InterPro" id="IPR037066">
    <property type="entry name" value="Plug_dom_sf"/>
</dbReference>
<dbReference type="InterPro" id="IPR036942">
    <property type="entry name" value="Beta-barrel_TonB_sf"/>
</dbReference>
<evidence type="ECO:0000256" key="8">
    <source>
        <dbReference type="ARBA" id="ARBA00023170"/>
    </source>
</evidence>
<feature type="domain" description="TonB-dependent receptor-like beta-barrel" evidence="14">
    <location>
        <begin position="457"/>
        <end position="935"/>
    </location>
</feature>
<reference evidence="16 17" key="2">
    <citation type="journal article" date="2015" name="Biomed. Res. Int.">
        <title>Effects of Arsenite Resistance on the Growth and Functional Gene Expression of Leptospirillum ferriphilum and Acidithiobacillus thiooxidans in Pure Culture and Coculture.</title>
        <authorList>
            <person name="Jiang H."/>
            <person name="Liang Y."/>
            <person name="Yin H."/>
            <person name="Xiao Y."/>
            <person name="Guo X."/>
            <person name="Xu Y."/>
            <person name="Hu Q."/>
            <person name="Liu H."/>
            <person name="Liu X."/>
        </authorList>
    </citation>
    <scope>NUCLEOTIDE SEQUENCE [LARGE SCALE GENOMIC DNA]</scope>
    <source>
        <strain evidence="16 17">YSK</strain>
    </source>
</reference>
<organism evidence="16 17">
    <name type="scientific">Leptospirillum ferriphilum YSK</name>
    <dbReference type="NCBI Taxonomy" id="1441628"/>
    <lineage>
        <taxon>Bacteria</taxon>
        <taxon>Pseudomonadati</taxon>
        <taxon>Nitrospirota</taxon>
        <taxon>Nitrospiria</taxon>
        <taxon>Nitrospirales</taxon>
        <taxon>Nitrospiraceae</taxon>
        <taxon>Leptospirillum</taxon>
    </lineage>
</organism>
<comment type="subcellular location">
    <subcellularLocation>
        <location evidence="1 10">Cell outer membrane</location>
        <topology evidence="1 10">Multi-pass membrane protein</topology>
    </subcellularLocation>
</comment>
<evidence type="ECO:0000313" key="16">
    <source>
        <dbReference type="EMBL" id="AIA30993.1"/>
    </source>
</evidence>
<keyword evidence="4 10" id="KW-0812">Transmembrane</keyword>
<dbReference type="Pfam" id="PF13620">
    <property type="entry name" value="CarboxypepD_reg"/>
    <property type="match status" value="1"/>
</dbReference>
<accession>A0A059XVS8</accession>
<dbReference type="Proteomes" id="UP000027059">
    <property type="component" value="Chromosome"/>
</dbReference>
<dbReference type="InterPro" id="IPR000531">
    <property type="entry name" value="Beta-barrel_TonB"/>
</dbReference>
<evidence type="ECO:0000256" key="11">
    <source>
        <dbReference type="RuleBase" id="RU003357"/>
    </source>
</evidence>
<dbReference type="SUPFAM" id="SSF56935">
    <property type="entry name" value="Porins"/>
    <property type="match status" value="1"/>
</dbReference>
<evidence type="ECO:0000256" key="2">
    <source>
        <dbReference type="ARBA" id="ARBA00022448"/>
    </source>
</evidence>
<evidence type="ECO:0000259" key="15">
    <source>
        <dbReference type="Pfam" id="PF07715"/>
    </source>
</evidence>
<keyword evidence="7 10" id="KW-0472">Membrane</keyword>
<dbReference type="RefSeq" id="WP_038505933.1">
    <property type="nucleotide sequence ID" value="NZ_CP007243.1"/>
</dbReference>
<evidence type="ECO:0000256" key="12">
    <source>
        <dbReference type="SAM" id="MobiDB-lite"/>
    </source>
</evidence>
<name>A0A059XVS8_9BACT</name>
<protein>
    <submittedName>
        <fullName evidence="16">Outer membrane receptor protein</fullName>
    </submittedName>
</protein>
<evidence type="ECO:0000256" key="1">
    <source>
        <dbReference type="ARBA" id="ARBA00004571"/>
    </source>
</evidence>
<keyword evidence="3 10" id="KW-1134">Transmembrane beta strand</keyword>
<keyword evidence="8 16" id="KW-0675">Receptor</keyword>
<evidence type="ECO:0000256" key="6">
    <source>
        <dbReference type="ARBA" id="ARBA00023077"/>
    </source>
</evidence>
<dbReference type="PANTHER" id="PTHR30069:SF29">
    <property type="entry name" value="HEMOGLOBIN AND HEMOGLOBIN-HAPTOGLOBIN-BINDING PROTEIN 1-RELATED"/>
    <property type="match status" value="1"/>
</dbReference>
<feature type="compositionally biased region" description="Low complexity" evidence="12">
    <location>
        <begin position="30"/>
        <end position="47"/>
    </location>
</feature>
<dbReference type="InterPro" id="IPR012910">
    <property type="entry name" value="Plug_dom"/>
</dbReference>